<organism evidence="9 10">
    <name type="scientific">Rosa chinensis</name>
    <name type="common">China rose</name>
    <dbReference type="NCBI Taxonomy" id="74649"/>
    <lineage>
        <taxon>Eukaryota</taxon>
        <taxon>Viridiplantae</taxon>
        <taxon>Streptophyta</taxon>
        <taxon>Embryophyta</taxon>
        <taxon>Tracheophyta</taxon>
        <taxon>Spermatophyta</taxon>
        <taxon>Magnoliopsida</taxon>
        <taxon>eudicotyledons</taxon>
        <taxon>Gunneridae</taxon>
        <taxon>Pentapetalae</taxon>
        <taxon>rosids</taxon>
        <taxon>fabids</taxon>
        <taxon>Rosales</taxon>
        <taxon>Rosaceae</taxon>
        <taxon>Rosoideae</taxon>
        <taxon>Rosoideae incertae sedis</taxon>
        <taxon>Rosa</taxon>
    </lineage>
</organism>
<evidence type="ECO:0000256" key="6">
    <source>
        <dbReference type="ARBA" id="ARBA00048539"/>
    </source>
</evidence>
<dbReference type="InterPro" id="IPR012094">
    <property type="entry name" value="tRNA_Ile_lys_synt"/>
</dbReference>
<dbReference type="Gramene" id="PRQ46552">
    <property type="protein sequence ID" value="PRQ46552"/>
    <property type="gene ID" value="RchiOBHm_Chr2g0090271"/>
</dbReference>
<evidence type="ECO:0000256" key="4">
    <source>
        <dbReference type="ARBA" id="ARBA00022741"/>
    </source>
</evidence>
<dbReference type="GO" id="GO:0032267">
    <property type="term" value="F:tRNA(Ile)-lysidine synthase activity"/>
    <property type="evidence" value="ECO:0007669"/>
    <property type="project" value="UniProtKB-EC"/>
</dbReference>
<accession>A0A2P6RJE0</accession>
<evidence type="ECO:0000259" key="8">
    <source>
        <dbReference type="Pfam" id="PF01171"/>
    </source>
</evidence>
<feature type="compositionally biased region" description="Basic and acidic residues" evidence="7">
    <location>
        <begin position="596"/>
        <end position="607"/>
    </location>
</feature>
<keyword evidence="10" id="KW-1185">Reference proteome</keyword>
<dbReference type="InterPro" id="IPR011063">
    <property type="entry name" value="TilS/TtcA_N"/>
</dbReference>
<feature type="domain" description="tRNA(Ile)-lysidine/2-thiocytidine synthase N-terminal" evidence="8">
    <location>
        <begin position="75"/>
        <end position="279"/>
    </location>
</feature>
<keyword evidence="2 9" id="KW-0436">Ligase</keyword>
<evidence type="ECO:0000313" key="9">
    <source>
        <dbReference type="EMBL" id="PRQ46552.1"/>
    </source>
</evidence>
<dbReference type="PANTHER" id="PTHR43033:SF5">
    <property type="entry name" value="TRNA(ILE)-LYSIDINE SYNTHETASE"/>
    <property type="match status" value="1"/>
</dbReference>
<dbReference type="GO" id="GO:0008033">
    <property type="term" value="P:tRNA processing"/>
    <property type="evidence" value="ECO:0007669"/>
    <property type="project" value="UniProtKB-KW"/>
</dbReference>
<name>A0A2P6RJE0_ROSCH</name>
<dbReference type="EC" id="6.3.4.19" evidence="1"/>
<evidence type="ECO:0000256" key="5">
    <source>
        <dbReference type="ARBA" id="ARBA00022840"/>
    </source>
</evidence>
<dbReference type="HAMAP" id="MF_01161">
    <property type="entry name" value="tRNA_Ile_lys_synt"/>
    <property type="match status" value="1"/>
</dbReference>
<evidence type="ECO:0000256" key="2">
    <source>
        <dbReference type="ARBA" id="ARBA00022598"/>
    </source>
</evidence>
<dbReference type="GO" id="GO:0005524">
    <property type="term" value="F:ATP binding"/>
    <property type="evidence" value="ECO:0007669"/>
    <property type="project" value="UniProtKB-KW"/>
</dbReference>
<evidence type="ECO:0000313" key="10">
    <source>
        <dbReference type="Proteomes" id="UP000238479"/>
    </source>
</evidence>
<dbReference type="CDD" id="cd01992">
    <property type="entry name" value="TilS_N"/>
    <property type="match status" value="1"/>
</dbReference>
<keyword evidence="4" id="KW-0547">Nucleotide-binding</keyword>
<dbReference type="Gene3D" id="3.40.50.620">
    <property type="entry name" value="HUPs"/>
    <property type="match status" value="1"/>
</dbReference>
<reference evidence="9 10" key="1">
    <citation type="journal article" date="2018" name="Nat. Genet.">
        <title>The Rosa genome provides new insights in the design of modern roses.</title>
        <authorList>
            <person name="Bendahmane M."/>
        </authorList>
    </citation>
    <scope>NUCLEOTIDE SEQUENCE [LARGE SCALE GENOMIC DNA]</scope>
    <source>
        <strain evidence="10">cv. Old Blush</strain>
    </source>
</reference>
<comment type="caution">
    <text evidence="9">The sequence shown here is derived from an EMBL/GenBank/DDBJ whole genome shotgun (WGS) entry which is preliminary data.</text>
</comment>
<keyword evidence="5" id="KW-0067">ATP-binding</keyword>
<dbReference type="NCBIfam" id="TIGR02432">
    <property type="entry name" value="lysidine_TilS_N"/>
    <property type="match status" value="1"/>
</dbReference>
<evidence type="ECO:0000256" key="1">
    <source>
        <dbReference type="ARBA" id="ARBA00013267"/>
    </source>
</evidence>
<dbReference type="STRING" id="74649.A0A2P6RJE0"/>
<dbReference type="EMBL" id="PDCK01000040">
    <property type="protein sequence ID" value="PRQ46552.1"/>
    <property type="molecule type" value="Genomic_DNA"/>
</dbReference>
<dbReference type="OMA" id="VVNGMCL"/>
<dbReference type="OrthoDB" id="198857at2759"/>
<feature type="compositionally biased region" description="Polar residues" evidence="7">
    <location>
        <begin position="584"/>
        <end position="595"/>
    </location>
</feature>
<comment type="catalytic activity">
    <reaction evidence="6">
        <text>cytidine(34) in tRNA(Ile2) + L-lysine + ATP = lysidine(34) in tRNA(Ile2) + AMP + diphosphate + H(+)</text>
        <dbReference type="Rhea" id="RHEA:43744"/>
        <dbReference type="Rhea" id="RHEA-COMP:10625"/>
        <dbReference type="Rhea" id="RHEA-COMP:10670"/>
        <dbReference type="ChEBI" id="CHEBI:15378"/>
        <dbReference type="ChEBI" id="CHEBI:30616"/>
        <dbReference type="ChEBI" id="CHEBI:32551"/>
        <dbReference type="ChEBI" id="CHEBI:33019"/>
        <dbReference type="ChEBI" id="CHEBI:82748"/>
        <dbReference type="ChEBI" id="CHEBI:83665"/>
        <dbReference type="ChEBI" id="CHEBI:456215"/>
        <dbReference type="EC" id="6.3.4.19"/>
    </reaction>
</comment>
<evidence type="ECO:0000256" key="3">
    <source>
        <dbReference type="ARBA" id="ARBA00022694"/>
    </source>
</evidence>
<evidence type="ECO:0000256" key="7">
    <source>
        <dbReference type="SAM" id="MobiDB-lite"/>
    </source>
</evidence>
<protein>
    <recommendedName>
        <fullName evidence="1">tRNA(Ile)-lysidine synthetase</fullName>
        <ecNumber evidence="1">6.3.4.19</ecNumber>
    </recommendedName>
</protein>
<sequence length="680" mass="75094">MAGGVILSSQTTTQTLLFSIPKIPFPLWKLPFISRQFSCKCSQTTQVAAAVDLAKYKEAFSRRMDMAGLKPHHRIAIGVSGGPDSMALCALTAYWKGQGYDGKCDEGFIDGVLAIIVDHGLREESTEEASIVSNRVAKMGIRSDVACCDWEDGKPKQGHVQEAAREMRYQIFQNVCIKNQIGVLLTAHHADDQAELFVIRLSRNSGILGLAGMPFTSQIFSSHTHSHTEVSRNYGILLVRPLLDFSKEDMYKICQGSDQEWVEDPTNQSLLYARNRIRMSLRDASCAFKNELQAVITACRKTRVYIDHVCRALMSKAVTVSHLGYAVIDLEILNQSKVEDICLSKFISLVLQFISQRHRPLRGNTSKLLVGYLRSFPCKTSVTAAGCFLSPAPGSRGTKALVCCSVDSPLPSNIGLSHQHFQAVQEHSTPDEIEQIIADGKSYADHLVPNASDVPFLEVTSKSVLTEARRLGMISEATHTNILSLQKEEIEHFKSKSEVKADYKSKHGVKSISTSPSEPLPPGQICCFMNRFFITWKLSEVSEEALEGESRCGGKSCIGHDTVLEVRNMSEQDWLYLSDLSKSHTSGNLQEQSNSLDRKVEQRKEETDTSLDYARISAQRALQSLKSIPAAARRGLPVLVNNQGLLLSIPSIDFQGCSCLMVSATFKPKVPLGGDHSSFI</sequence>
<gene>
    <name evidence="9" type="ORF">RchiOBHm_Chr2g0090271</name>
</gene>
<dbReference type="AlphaFoldDB" id="A0A2P6RJE0"/>
<proteinExistence type="inferred from homology"/>
<feature type="region of interest" description="Disordered" evidence="7">
    <location>
        <begin position="584"/>
        <end position="609"/>
    </location>
</feature>
<dbReference type="Pfam" id="PF01171">
    <property type="entry name" value="ATP_bind_3"/>
    <property type="match status" value="1"/>
</dbReference>
<dbReference type="Proteomes" id="UP000238479">
    <property type="component" value="Chromosome 2"/>
</dbReference>
<dbReference type="InterPro" id="IPR012795">
    <property type="entry name" value="tRNA_Ile_lys_synt_N"/>
</dbReference>
<dbReference type="SUPFAM" id="SSF52402">
    <property type="entry name" value="Adenine nucleotide alpha hydrolases-like"/>
    <property type="match status" value="1"/>
</dbReference>
<keyword evidence="3" id="KW-0819">tRNA processing</keyword>
<dbReference type="PANTHER" id="PTHR43033">
    <property type="entry name" value="TRNA(ILE)-LYSIDINE SYNTHASE-RELATED"/>
    <property type="match status" value="1"/>
</dbReference>
<dbReference type="InterPro" id="IPR014729">
    <property type="entry name" value="Rossmann-like_a/b/a_fold"/>
</dbReference>